<dbReference type="Proteomes" id="UP001197214">
    <property type="component" value="Unassembled WGS sequence"/>
</dbReference>
<dbReference type="InterPro" id="IPR041459">
    <property type="entry name" value="MPTase-PolyVal"/>
</dbReference>
<evidence type="ECO:0000313" key="4">
    <source>
        <dbReference type="Proteomes" id="UP001197214"/>
    </source>
</evidence>
<evidence type="ECO:0000259" key="1">
    <source>
        <dbReference type="Pfam" id="PF08401"/>
    </source>
</evidence>
<dbReference type="Pfam" id="PF18818">
    <property type="entry name" value="MPTase-PolyVal"/>
    <property type="match status" value="1"/>
</dbReference>
<reference evidence="3 4" key="1">
    <citation type="submission" date="2021-07" db="EMBL/GenBank/DDBJ databases">
        <title>Stakelama flava sp. nov., a novel endophytic bacterium isolated from branch of Kandelia candel.</title>
        <authorList>
            <person name="Tuo L."/>
        </authorList>
    </citation>
    <scope>NUCLEOTIDE SEQUENCE [LARGE SCALE GENOMIC DNA]</scope>
    <source>
        <strain evidence="3 4">CBK3Z-3</strain>
    </source>
</reference>
<dbReference type="PIRSF" id="PIRSF037112">
    <property type="entry name" value="Antirestriction_ArdC"/>
    <property type="match status" value="1"/>
</dbReference>
<dbReference type="InterPro" id="IPR017113">
    <property type="entry name" value="Antirestriction_ArdC"/>
</dbReference>
<evidence type="ECO:0000313" key="3">
    <source>
        <dbReference type="EMBL" id="MBW4332243.1"/>
    </source>
</evidence>
<evidence type="ECO:0000259" key="2">
    <source>
        <dbReference type="Pfam" id="PF18818"/>
    </source>
</evidence>
<dbReference type="EMBL" id="JAHWZX010000021">
    <property type="protein sequence ID" value="MBW4332243.1"/>
    <property type="molecule type" value="Genomic_DNA"/>
</dbReference>
<dbReference type="InterPro" id="IPR013610">
    <property type="entry name" value="ArdC_N"/>
</dbReference>
<protein>
    <submittedName>
        <fullName evidence="3">DUF1738 domain-containing protein</fullName>
    </submittedName>
</protein>
<feature type="domain" description="Polyvalent protein metallopeptidase" evidence="2">
    <location>
        <begin position="159"/>
        <end position="281"/>
    </location>
</feature>
<feature type="domain" description="N-terminal" evidence="1">
    <location>
        <begin position="11"/>
        <end position="132"/>
    </location>
</feature>
<sequence>MERNSRNARQSLYAEVTDRVIAELEAGRLPWVQPWDASACGCALPENGATGRHYSGINILILWAAVMERGYGVQRWLTFRQAQTLGGNVRKGEKGICICYADRFTPKGEAERAADEQREARQVAFLKRFTVFNVDQCEGLPDALTEVPELPSEEEAVPAAHALIRASGADFRVGGIEAYYAPVGDYVSVPEQRAFPDPINWYRTALHELGHWTGHGSRLGRDQSGGFGSTAYAREELVAEMASAFTCAALSIRPSVRHADYIGAWLAVLREDELAIFRAASAASKAADWLLRYAGEPAQEGVS</sequence>
<keyword evidence="4" id="KW-1185">Reference proteome</keyword>
<comment type="caution">
    <text evidence="3">The sequence shown here is derived from an EMBL/GenBank/DDBJ whole genome shotgun (WGS) entry which is preliminary data.</text>
</comment>
<proteinExistence type="predicted"/>
<dbReference type="RefSeq" id="WP_219239365.1">
    <property type="nucleotide sequence ID" value="NZ_JAHWZX010000021.1"/>
</dbReference>
<gene>
    <name evidence="3" type="ORF">KY084_15390</name>
</gene>
<organism evidence="3 4">
    <name type="scientific">Stakelama flava</name>
    <dbReference type="NCBI Taxonomy" id="2860338"/>
    <lineage>
        <taxon>Bacteria</taxon>
        <taxon>Pseudomonadati</taxon>
        <taxon>Pseudomonadota</taxon>
        <taxon>Alphaproteobacteria</taxon>
        <taxon>Sphingomonadales</taxon>
        <taxon>Sphingomonadaceae</taxon>
        <taxon>Stakelama</taxon>
    </lineage>
</organism>
<accession>A0ABS6XPV6</accession>
<name>A0ABS6XPV6_9SPHN</name>
<dbReference type="Pfam" id="PF08401">
    <property type="entry name" value="ArdcN"/>
    <property type="match status" value="1"/>
</dbReference>